<dbReference type="RefSeq" id="WP_010836322.1">
    <property type="nucleotide sequence ID" value="NZ_QRCM01000001.1"/>
</dbReference>
<evidence type="ECO:0000313" key="4">
    <source>
        <dbReference type="EMBL" id="TXG91232.1"/>
    </source>
</evidence>
<comment type="similarity">
    <text evidence="1">Belongs to the bacterial solute-binding protein 8 family.</text>
</comment>
<reference evidence="4 5" key="1">
    <citation type="submission" date="2018-07" db="EMBL/GenBank/DDBJ databases">
        <title>Genome sequence of Rhodococcus rhodnii ATCC 35071 from Rhodnius prolixus.</title>
        <authorList>
            <person name="Patel V."/>
            <person name="Vogel K.J."/>
        </authorList>
    </citation>
    <scope>NUCLEOTIDE SEQUENCE [LARGE SCALE GENOMIC DNA]</scope>
    <source>
        <strain evidence="4 5">ATCC 35071</strain>
    </source>
</reference>
<comment type="caution">
    <text evidence="4">The sequence shown here is derived from an EMBL/GenBank/DDBJ whole genome shotgun (WGS) entry which is preliminary data.</text>
</comment>
<accession>A0A6P2CFU9</accession>
<protein>
    <submittedName>
        <fullName evidence="4">ABC transporter substrate-binding protein</fullName>
    </submittedName>
</protein>
<dbReference type="SUPFAM" id="SSF53807">
    <property type="entry name" value="Helical backbone' metal receptor"/>
    <property type="match status" value="1"/>
</dbReference>
<feature type="chain" id="PRO_5038888313" evidence="2">
    <location>
        <begin position="25"/>
        <end position="346"/>
    </location>
</feature>
<dbReference type="InterPro" id="IPR002491">
    <property type="entry name" value="ABC_transptr_periplasmic_BD"/>
</dbReference>
<feature type="signal peptide" evidence="2">
    <location>
        <begin position="1"/>
        <end position="24"/>
    </location>
</feature>
<evidence type="ECO:0000313" key="5">
    <source>
        <dbReference type="Proteomes" id="UP000471120"/>
    </source>
</evidence>
<dbReference type="Pfam" id="PF01497">
    <property type="entry name" value="Peripla_BP_2"/>
    <property type="match status" value="1"/>
</dbReference>
<dbReference type="InterPro" id="IPR050902">
    <property type="entry name" value="ABC_Transporter_SBP"/>
</dbReference>
<gene>
    <name evidence="4" type="ORF">DW322_14680</name>
</gene>
<keyword evidence="2" id="KW-0732">Signal</keyword>
<dbReference type="PROSITE" id="PS50983">
    <property type="entry name" value="FE_B12_PBP"/>
    <property type="match status" value="1"/>
</dbReference>
<evidence type="ECO:0000256" key="1">
    <source>
        <dbReference type="ARBA" id="ARBA00008814"/>
    </source>
</evidence>
<proteinExistence type="inferred from homology"/>
<evidence type="ECO:0000259" key="3">
    <source>
        <dbReference type="PROSITE" id="PS50983"/>
    </source>
</evidence>
<evidence type="ECO:0000256" key="2">
    <source>
        <dbReference type="SAM" id="SignalP"/>
    </source>
</evidence>
<sequence length="346" mass="35152">MTALTAHRPARTLLAVVASIVVVAIGPAGCSTPATEDDSPRIGHRVATLDPADPEPIATAPTPVLPATVTDAEGTEVTVEDVSRIVAVDRHGTLTQTVYALGLGDNLVGRDIAAKFPAVEDVPVVNPGGQSLNAEAILDLRPTVVLTDTTIGPRGVQDQLRAAGVPVLFMDPTRSLDTVDDQIRATAAVLGLPDEGTALADRTQSEIAAARTRAPEGADPLSIAFVYSRGPAITMLGGPGSGADSLIDALGAVDAGTRAGLTAEFTAITSEAMIAASPDAFLMMTHGLESIGGVDGLEQVPGIAQTPAGRTESVVDMEDGLLLGFGPNTGRVLAALADAFYPDTGS</sequence>
<dbReference type="PANTHER" id="PTHR30535">
    <property type="entry name" value="VITAMIN B12-BINDING PROTEIN"/>
    <property type="match status" value="1"/>
</dbReference>
<dbReference type="AlphaFoldDB" id="A0A6P2CFU9"/>
<name>A0A6P2CFU9_9NOCA</name>
<dbReference type="PANTHER" id="PTHR30535:SF4">
    <property type="entry name" value="HEMIN-BINDING PERIPLASMIC PROTEIN HMUT"/>
    <property type="match status" value="1"/>
</dbReference>
<organism evidence="4 5">
    <name type="scientific">Rhodococcus rhodnii</name>
    <dbReference type="NCBI Taxonomy" id="38312"/>
    <lineage>
        <taxon>Bacteria</taxon>
        <taxon>Bacillati</taxon>
        <taxon>Actinomycetota</taxon>
        <taxon>Actinomycetes</taxon>
        <taxon>Mycobacteriales</taxon>
        <taxon>Nocardiaceae</taxon>
        <taxon>Rhodococcus</taxon>
    </lineage>
</organism>
<dbReference type="Gene3D" id="3.40.50.1980">
    <property type="entry name" value="Nitrogenase molybdenum iron protein domain"/>
    <property type="match status" value="2"/>
</dbReference>
<dbReference type="Proteomes" id="UP000471120">
    <property type="component" value="Unassembled WGS sequence"/>
</dbReference>
<dbReference type="EMBL" id="QRCM01000001">
    <property type="protein sequence ID" value="TXG91232.1"/>
    <property type="molecule type" value="Genomic_DNA"/>
</dbReference>
<feature type="domain" description="Fe/B12 periplasmic-binding" evidence="3">
    <location>
        <begin position="86"/>
        <end position="344"/>
    </location>
</feature>